<keyword evidence="10" id="KW-1185">Reference proteome</keyword>
<keyword evidence="6 7" id="KW-0539">Nucleus</keyword>
<dbReference type="PANTHER" id="PTHR31421:SF3">
    <property type="entry name" value="PROTEIN BASIC PENTACYSTEINE4"/>
    <property type="match status" value="1"/>
</dbReference>
<comment type="caution">
    <text evidence="9">The sequence shown here is derived from an EMBL/GenBank/DDBJ whole genome shotgun (WGS) entry which is preliminary data.</text>
</comment>
<dbReference type="GO" id="GO:0005634">
    <property type="term" value="C:nucleus"/>
    <property type="evidence" value="ECO:0007669"/>
    <property type="project" value="UniProtKB-SubCell"/>
</dbReference>
<evidence type="ECO:0000256" key="5">
    <source>
        <dbReference type="ARBA" id="ARBA00023163"/>
    </source>
</evidence>
<dbReference type="InterPro" id="IPR010409">
    <property type="entry name" value="GAGA-bd_tscrpt_act"/>
</dbReference>
<dbReference type="GO" id="GO:0003700">
    <property type="term" value="F:DNA-binding transcription factor activity"/>
    <property type="evidence" value="ECO:0007669"/>
    <property type="project" value="UniProtKB-UniRule"/>
</dbReference>
<name>A0AA38SWV9_9ASTR</name>
<evidence type="ECO:0000256" key="4">
    <source>
        <dbReference type="ARBA" id="ARBA00023125"/>
    </source>
</evidence>
<dbReference type="PANTHER" id="PTHR31421">
    <property type="entry name" value="PROTEIN BASIC PENTACYSTEINE3"/>
    <property type="match status" value="1"/>
</dbReference>
<comment type="subcellular location">
    <subcellularLocation>
        <location evidence="1 7">Nucleus</location>
    </subcellularLocation>
</comment>
<keyword evidence="4 7" id="KW-0238">DNA-binding</keyword>
<accession>A0AA38SWV9</accession>
<organism evidence="9 10">
    <name type="scientific">Centaurea solstitialis</name>
    <name type="common">yellow star-thistle</name>
    <dbReference type="NCBI Taxonomy" id="347529"/>
    <lineage>
        <taxon>Eukaryota</taxon>
        <taxon>Viridiplantae</taxon>
        <taxon>Streptophyta</taxon>
        <taxon>Embryophyta</taxon>
        <taxon>Tracheophyta</taxon>
        <taxon>Spermatophyta</taxon>
        <taxon>Magnoliopsida</taxon>
        <taxon>eudicotyledons</taxon>
        <taxon>Gunneridae</taxon>
        <taxon>Pentapetalae</taxon>
        <taxon>asterids</taxon>
        <taxon>campanulids</taxon>
        <taxon>Asterales</taxon>
        <taxon>Asteraceae</taxon>
        <taxon>Carduoideae</taxon>
        <taxon>Cardueae</taxon>
        <taxon>Centaureinae</taxon>
        <taxon>Centaurea</taxon>
    </lineage>
</organism>
<evidence type="ECO:0000313" key="10">
    <source>
        <dbReference type="Proteomes" id="UP001172457"/>
    </source>
</evidence>
<dbReference type="EMBL" id="JARYMX010000004">
    <property type="protein sequence ID" value="KAJ9550153.1"/>
    <property type="molecule type" value="Genomic_DNA"/>
</dbReference>
<evidence type="ECO:0000256" key="3">
    <source>
        <dbReference type="ARBA" id="ARBA00023015"/>
    </source>
</evidence>
<comment type="similarity">
    <text evidence="2 7">Belongs to the BBR/BPC family.</text>
</comment>
<keyword evidence="3 7" id="KW-0805">Transcription regulation</keyword>
<dbReference type="GO" id="GO:0043565">
    <property type="term" value="F:sequence-specific DNA binding"/>
    <property type="evidence" value="ECO:0007669"/>
    <property type="project" value="TreeGrafter"/>
</dbReference>
<dbReference type="Pfam" id="PF06217">
    <property type="entry name" value="GAGA_bind"/>
    <property type="match status" value="1"/>
</dbReference>
<evidence type="ECO:0000313" key="9">
    <source>
        <dbReference type="EMBL" id="KAJ9550153.1"/>
    </source>
</evidence>
<dbReference type="AlphaFoldDB" id="A0AA38SWV9"/>
<reference evidence="9" key="1">
    <citation type="submission" date="2023-03" db="EMBL/GenBank/DDBJ databases">
        <title>Chromosome-scale reference genome and RAD-based genetic map of yellow starthistle (Centaurea solstitialis) reveal putative structural variation and QTLs associated with invader traits.</title>
        <authorList>
            <person name="Reatini B."/>
            <person name="Cang F.A."/>
            <person name="Jiang Q."/>
            <person name="Mckibben M.T.W."/>
            <person name="Barker M.S."/>
            <person name="Rieseberg L.H."/>
            <person name="Dlugosch K.M."/>
        </authorList>
    </citation>
    <scope>NUCLEOTIDE SEQUENCE</scope>
    <source>
        <strain evidence="9">CAN-66</strain>
        <tissue evidence="9">Leaf</tissue>
    </source>
</reference>
<comment type="function">
    <text evidence="7">Transcriptional regulator that specifically binds to GA-rich elements (GAGA-repeats) present in regulatory sequences of genes involved in developmental processes.</text>
</comment>
<feature type="region of interest" description="Disordered" evidence="8">
    <location>
        <begin position="109"/>
        <end position="196"/>
    </location>
</feature>
<dbReference type="GO" id="GO:0009723">
    <property type="term" value="P:response to ethylene"/>
    <property type="evidence" value="ECO:0007669"/>
    <property type="project" value="TreeGrafter"/>
</dbReference>
<dbReference type="SMART" id="SM01226">
    <property type="entry name" value="GAGA_bind"/>
    <property type="match status" value="1"/>
</dbReference>
<gene>
    <name evidence="9" type="ORF">OSB04_014198</name>
</gene>
<evidence type="ECO:0000256" key="7">
    <source>
        <dbReference type="RuleBase" id="RU367160"/>
    </source>
</evidence>
<evidence type="ECO:0000256" key="2">
    <source>
        <dbReference type="ARBA" id="ARBA00007911"/>
    </source>
</evidence>
<sequence>MDDGGHRENGRHRIDYYKGVHPQWNMMPQYQVKDQSAIMMNRKIAHIMTERDTAIEERDRALSEKKAALEERDVAVQQRDAVIADRNDAIRERDNAIAALRFQETTMNTHHHHLQRGGGSKRAHHHPAATQPSYVREPHVTEAFPITAVPAEPVNRPSKTAKENKSRGGGGGSRSGKKQKRVGEDLNRNVTTDGSKAEWDAQELGLMEQISFDESTMPIPICSCTGVGRQCYKWGSGGWQSSCCTTTLSVYPLPQMPNKRHSRMGGRKMSGTVFTRLLSRLAAQGHDLSAPVDLKNYWAKHGTNRYITIK</sequence>
<evidence type="ECO:0000256" key="1">
    <source>
        <dbReference type="ARBA" id="ARBA00004123"/>
    </source>
</evidence>
<proteinExistence type="inferred from homology"/>
<feature type="compositionally biased region" description="Basic residues" evidence="8">
    <location>
        <begin position="109"/>
        <end position="127"/>
    </location>
</feature>
<dbReference type="Proteomes" id="UP001172457">
    <property type="component" value="Chromosome 4"/>
</dbReference>
<evidence type="ECO:0000256" key="6">
    <source>
        <dbReference type="ARBA" id="ARBA00023242"/>
    </source>
</evidence>
<keyword evidence="5 7" id="KW-0804">Transcription</keyword>
<evidence type="ECO:0000256" key="8">
    <source>
        <dbReference type="SAM" id="MobiDB-lite"/>
    </source>
</evidence>
<protein>
    <recommendedName>
        <fullName evidence="7">GAGA-binding transcriptional activator</fullName>
    </recommendedName>
</protein>